<keyword evidence="2" id="KW-0472">Membrane</keyword>
<dbReference type="OrthoDB" id="4120617at2759"/>
<accession>A0A9P4I7H1</accession>
<evidence type="ECO:0000313" key="3">
    <source>
        <dbReference type="EMBL" id="KAF2094552.1"/>
    </source>
</evidence>
<comment type="caution">
    <text evidence="3">The sequence shown here is derived from an EMBL/GenBank/DDBJ whole genome shotgun (WGS) entry which is preliminary data.</text>
</comment>
<dbReference type="AlphaFoldDB" id="A0A9P4I7H1"/>
<keyword evidence="2" id="KW-1133">Transmembrane helix</keyword>
<organism evidence="3 4">
    <name type="scientific">Rhizodiscina lignyota</name>
    <dbReference type="NCBI Taxonomy" id="1504668"/>
    <lineage>
        <taxon>Eukaryota</taxon>
        <taxon>Fungi</taxon>
        <taxon>Dikarya</taxon>
        <taxon>Ascomycota</taxon>
        <taxon>Pezizomycotina</taxon>
        <taxon>Dothideomycetes</taxon>
        <taxon>Pleosporomycetidae</taxon>
        <taxon>Aulographales</taxon>
        <taxon>Rhizodiscinaceae</taxon>
        <taxon>Rhizodiscina</taxon>
    </lineage>
</organism>
<sequence length="288" mass="31866">MTSTQTGAALSPTSATPSPTHNDAPIPQHGTSASRRNLVIILAVVISVLVTATVVFIVLGCRKKNKRLRLFHRAVTPLSDAEFDLWRRPSKTPLVYKSSGTTVYKSSGTRFDADVKEPSPVCQVVRIDSKTYAIPPRPLTPPQKPQSSSPTATDSPTTSTRPLARTVSIATTTSRHKSSMSLQDRPPTPYSPSTPPTGWDSETLFSEGIPQSPRQREHRVHVHYPSVSEVSDFDFGFGYGPPDSPRRESTRRESWVHHSRRFSSFGQGHPSFQGFNFPDVDDFKKRDL</sequence>
<evidence type="ECO:0000256" key="2">
    <source>
        <dbReference type="SAM" id="Phobius"/>
    </source>
</evidence>
<reference evidence="3" key="1">
    <citation type="journal article" date="2020" name="Stud. Mycol.">
        <title>101 Dothideomycetes genomes: a test case for predicting lifestyles and emergence of pathogens.</title>
        <authorList>
            <person name="Haridas S."/>
            <person name="Albert R."/>
            <person name="Binder M."/>
            <person name="Bloem J."/>
            <person name="Labutti K."/>
            <person name="Salamov A."/>
            <person name="Andreopoulos B."/>
            <person name="Baker S."/>
            <person name="Barry K."/>
            <person name="Bills G."/>
            <person name="Bluhm B."/>
            <person name="Cannon C."/>
            <person name="Castanera R."/>
            <person name="Culley D."/>
            <person name="Daum C."/>
            <person name="Ezra D."/>
            <person name="Gonzalez J."/>
            <person name="Henrissat B."/>
            <person name="Kuo A."/>
            <person name="Liang C."/>
            <person name="Lipzen A."/>
            <person name="Lutzoni F."/>
            <person name="Magnuson J."/>
            <person name="Mondo S."/>
            <person name="Nolan M."/>
            <person name="Ohm R."/>
            <person name="Pangilinan J."/>
            <person name="Park H.-J."/>
            <person name="Ramirez L."/>
            <person name="Alfaro M."/>
            <person name="Sun H."/>
            <person name="Tritt A."/>
            <person name="Yoshinaga Y."/>
            <person name="Zwiers L.-H."/>
            <person name="Turgeon B."/>
            <person name="Goodwin S."/>
            <person name="Spatafora J."/>
            <person name="Crous P."/>
            <person name="Grigoriev I."/>
        </authorList>
    </citation>
    <scope>NUCLEOTIDE SEQUENCE</scope>
    <source>
        <strain evidence="3">CBS 133067</strain>
    </source>
</reference>
<feature type="compositionally biased region" description="Polar residues" evidence="1">
    <location>
        <begin position="1"/>
        <end position="21"/>
    </location>
</feature>
<dbReference type="Proteomes" id="UP000799772">
    <property type="component" value="Unassembled WGS sequence"/>
</dbReference>
<protein>
    <submittedName>
        <fullName evidence="3">Uncharacterized protein</fullName>
    </submittedName>
</protein>
<feature type="transmembrane region" description="Helical" evidence="2">
    <location>
        <begin position="38"/>
        <end position="59"/>
    </location>
</feature>
<dbReference type="EMBL" id="ML978134">
    <property type="protein sequence ID" value="KAF2094552.1"/>
    <property type="molecule type" value="Genomic_DNA"/>
</dbReference>
<keyword evidence="4" id="KW-1185">Reference proteome</keyword>
<feature type="compositionally biased region" description="Pro residues" evidence="1">
    <location>
        <begin position="135"/>
        <end position="144"/>
    </location>
</feature>
<keyword evidence="2" id="KW-0812">Transmembrane</keyword>
<evidence type="ECO:0000313" key="4">
    <source>
        <dbReference type="Proteomes" id="UP000799772"/>
    </source>
</evidence>
<feature type="compositionally biased region" description="Pro residues" evidence="1">
    <location>
        <begin position="186"/>
        <end position="195"/>
    </location>
</feature>
<feature type="region of interest" description="Disordered" evidence="1">
    <location>
        <begin position="1"/>
        <end position="29"/>
    </location>
</feature>
<feature type="compositionally biased region" description="Low complexity" evidence="1">
    <location>
        <begin position="145"/>
        <end position="162"/>
    </location>
</feature>
<evidence type="ECO:0000256" key="1">
    <source>
        <dbReference type="SAM" id="MobiDB-lite"/>
    </source>
</evidence>
<feature type="region of interest" description="Disordered" evidence="1">
    <location>
        <begin position="132"/>
        <end position="219"/>
    </location>
</feature>
<proteinExistence type="predicted"/>
<name>A0A9P4I7H1_9PEZI</name>
<gene>
    <name evidence="3" type="ORF">NA57DRAFT_80353</name>
</gene>